<evidence type="ECO:0000256" key="1">
    <source>
        <dbReference type="ARBA" id="ARBA00010884"/>
    </source>
</evidence>
<dbReference type="PANTHER" id="PTHR10794">
    <property type="entry name" value="ABHYDROLASE DOMAIN-CONTAINING PROTEIN"/>
    <property type="match status" value="1"/>
</dbReference>
<dbReference type="Pfam" id="PF00561">
    <property type="entry name" value="Abhydrolase_1"/>
    <property type="match status" value="1"/>
</dbReference>
<gene>
    <name evidence="4" type="ORF">TNO020_260136</name>
</gene>
<dbReference type="OrthoDB" id="332676at2"/>
<feature type="domain" description="AB hydrolase-1" evidence="3">
    <location>
        <begin position="81"/>
        <end position="291"/>
    </location>
</feature>
<dbReference type="RefSeq" id="WP_101917191.1">
    <property type="nucleotide sequence ID" value="NZ_OENF01000019.1"/>
</dbReference>
<dbReference type="InterPro" id="IPR029058">
    <property type="entry name" value="AB_hydrolase_fold"/>
</dbReference>
<dbReference type="GO" id="GO:0047372">
    <property type="term" value="F:monoacylglycerol lipase activity"/>
    <property type="evidence" value="ECO:0007669"/>
    <property type="project" value="TreeGrafter"/>
</dbReference>
<keyword evidence="4" id="KW-0378">Hydrolase</keyword>
<dbReference type="InterPro" id="IPR050960">
    <property type="entry name" value="AB_hydrolase_4_sf"/>
</dbReference>
<evidence type="ECO:0000313" key="5">
    <source>
        <dbReference type="Proteomes" id="UP000234211"/>
    </source>
</evidence>
<feature type="active site" description="Charge relay system" evidence="2">
    <location>
        <position position="160"/>
    </location>
</feature>
<dbReference type="SUPFAM" id="SSF53474">
    <property type="entry name" value="alpha/beta-Hydrolases"/>
    <property type="match status" value="1"/>
</dbReference>
<evidence type="ECO:0000256" key="2">
    <source>
        <dbReference type="PIRSR" id="PIRSR005211-1"/>
    </source>
</evidence>
<dbReference type="PIRSF" id="PIRSF005211">
    <property type="entry name" value="Ab_hydro_YheT"/>
    <property type="match status" value="1"/>
</dbReference>
<reference evidence="5" key="1">
    <citation type="submission" date="2017-11" db="EMBL/GenBank/DDBJ databases">
        <authorList>
            <person name="Duchaud E."/>
        </authorList>
    </citation>
    <scope>NUCLEOTIDE SEQUENCE [LARGE SCALE GENOMIC DNA]</scope>
    <source>
        <strain evidence="5">Tenacibaculum sp. TNO020</strain>
    </source>
</reference>
<keyword evidence="5" id="KW-1185">Reference proteome</keyword>
<dbReference type="EMBL" id="OENF01000019">
    <property type="protein sequence ID" value="SOS74706.1"/>
    <property type="molecule type" value="Genomic_DNA"/>
</dbReference>
<dbReference type="GO" id="GO:0034338">
    <property type="term" value="F:short-chain carboxylesterase activity"/>
    <property type="evidence" value="ECO:0007669"/>
    <property type="project" value="TreeGrafter"/>
</dbReference>
<feature type="active site" description="Charge relay system" evidence="2">
    <location>
        <position position="287"/>
    </location>
</feature>
<proteinExistence type="inferred from homology"/>
<organism evidence="4 5">
    <name type="scientific">Tenacibaculum piscium</name>
    <dbReference type="NCBI Taxonomy" id="1458515"/>
    <lineage>
        <taxon>Bacteria</taxon>
        <taxon>Pseudomonadati</taxon>
        <taxon>Bacteroidota</taxon>
        <taxon>Flavobacteriia</taxon>
        <taxon>Flavobacteriales</taxon>
        <taxon>Flavobacteriaceae</taxon>
        <taxon>Tenacibaculum</taxon>
    </lineage>
</organism>
<comment type="similarity">
    <text evidence="1">Belongs to the AB hydrolase superfamily. AB hydrolase 4 family.</text>
</comment>
<protein>
    <submittedName>
        <fullName evidence="4">Alpha/beta hydrolase</fullName>
    </submittedName>
</protein>
<evidence type="ECO:0000259" key="3">
    <source>
        <dbReference type="Pfam" id="PF00561"/>
    </source>
</evidence>
<dbReference type="Proteomes" id="UP000234211">
    <property type="component" value="Unassembled WGS sequence"/>
</dbReference>
<accession>A0A2H1YGT5</accession>
<dbReference type="PANTHER" id="PTHR10794:SF94">
    <property type="entry name" value="ESTERASE YHET-RELATED"/>
    <property type="match status" value="1"/>
</dbReference>
<evidence type="ECO:0000313" key="4">
    <source>
        <dbReference type="EMBL" id="SOS74706.1"/>
    </source>
</evidence>
<dbReference type="InterPro" id="IPR000073">
    <property type="entry name" value="AB_hydrolase_1"/>
</dbReference>
<sequence>MPILSSHFTTTFTNNFNDAVITDFKPSFLLKNAHFNTIYRPLFAKDAITYQRKRITTWDADFIDLDFSIINSINSQNSKTLVLLIHGLEGSSQSNYIITTSNHLNKAGFDTVSMNLRSCSGENNLLLETYHSGKTDDVHFITEYLASNYAYENMIIVGFSLGGNLTLKYLGEYENISSKIKGGIAISTPIDLTSSQAELSKFKNRLYLKEFLRTLKPKILAKSRQFPDFKLDKKKVQNATKLWQLEAQYTAPIFGFKSPQDYWTKASSKPYIKNITLPTLLLNSLDDPFLSEACFAFEEAKNMTNFYLSTPKYGGHVGFISSFKTSKNNKNIKNKWLEETILKFIQQKIGVSS</sequence>
<feature type="active site" description="Charge relay system" evidence="2">
    <location>
        <position position="316"/>
    </location>
</feature>
<dbReference type="AlphaFoldDB" id="A0A2H1YGT5"/>
<dbReference type="Gene3D" id="3.40.50.1820">
    <property type="entry name" value="alpha/beta hydrolase"/>
    <property type="match status" value="1"/>
</dbReference>
<name>A0A2H1YGT5_9FLAO</name>
<dbReference type="InterPro" id="IPR012020">
    <property type="entry name" value="ABHD4"/>
</dbReference>